<dbReference type="PRINTS" id="PR00450">
    <property type="entry name" value="RECOVERIN"/>
</dbReference>
<feature type="transmembrane region" description="Helical" evidence="11">
    <location>
        <begin position="102"/>
        <end position="121"/>
    </location>
</feature>
<dbReference type="PANTHER" id="PTHR23055">
    <property type="entry name" value="CALCIUM BINDING PROTEINS"/>
    <property type="match status" value="1"/>
</dbReference>
<keyword evidence="4" id="KW-0519">Myristate</keyword>
<reference evidence="14" key="1">
    <citation type="submission" date="2021-02" db="EMBL/GenBank/DDBJ databases">
        <authorList>
            <person name="Nowell W R."/>
        </authorList>
    </citation>
    <scope>NUCLEOTIDE SEQUENCE</scope>
</reference>
<evidence type="ECO:0000256" key="1">
    <source>
        <dbReference type="ARBA" id="ARBA00004370"/>
    </source>
</evidence>
<dbReference type="GO" id="GO:0005509">
    <property type="term" value="F:calcium ion binding"/>
    <property type="evidence" value="ECO:0007669"/>
    <property type="project" value="InterPro"/>
</dbReference>
<name>A0A815AE24_9BILA</name>
<dbReference type="GO" id="GO:0016020">
    <property type="term" value="C:membrane"/>
    <property type="evidence" value="ECO:0007669"/>
    <property type="project" value="UniProtKB-SubCell"/>
</dbReference>
<evidence type="ECO:0000313" key="15">
    <source>
        <dbReference type="Proteomes" id="UP000663845"/>
    </source>
</evidence>
<comment type="caution">
    <text evidence="14">The sequence shown here is derived from an EMBL/GenBank/DDBJ whole genome shotgun (WGS) entry which is preliminary data.</text>
</comment>
<dbReference type="EMBL" id="CAJNOG010000463">
    <property type="protein sequence ID" value="CAF1254652.1"/>
    <property type="molecule type" value="Genomic_DNA"/>
</dbReference>
<keyword evidence="9 11" id="KW-0472">Membrane</keyword>
<dbReference type="PANTHER" id="PTHR23055:SF178">
    <property type="entry name" value="NEUROCALCIN HOMOLOG"/>
    <property type="match status" value="1"/>
</dbReference>
<comment type="similarity">
    <text evidence="2">Belongs to the recoverin family.</text>
</comment>
<dbReference type="SMART" id="SM00054">
    <property type="entry name" value="EFh"/>
    <property type="match status" value="2"/>
</dbReference>
<accession>A0A815AE24</accession>
<evidence type="ECO:0000256" key="11">
    <source>
        <dbReference type="SAM" id="Phobius"/>
    </source>
</evidence>
<feature type="domain" description="G-protein coupled receptors family 1 profile" evidence="13">
    <location>
        <begin position="29"/>
        <end position="189"/>
    </location>
</feature>
<keyword evidence="7" id="KW-0106">Calcium</keyword>
<dbReference type="CDD" id="cd00051">
    <property type="entry name" value="EFh"/>
    <property type="match status" value="1"/>
</dbReference>
<dbReference type="PROSITE" id="PS50222">
    <property type="entry name" value="EF_HAND_2"/>
    <property type="match status" value="1"/>
</dbReference>
<protein>
    <submittedName>
        <fullName evidence="14">Uncharacterized protein</fullName>
    </submittedName>
</protein>
<keyword evidence="6" id="KW-0677">Repeat</keyword>
<dbReference type="Pfam" id="PF13499">
    <property type="entry name" value="EF-hand_7"/>
    <property type="match status" value="1"/>
</dbReference>
<dbReference type="InterPro" id="IPR028846">
    <property type="entry name" value="Recoverin"/>
</dbReference>
<evidence type="ECO:0000256" key="3">
    <source>
        <dbReference type="ARBA" id="ARBA00022692"/>
    </source>
</evidence>
<keyword evidence="10" id="KW-0449">Lipoprotein</keyword>
<dbReference type="InterPro" id="IPR017452">
    <property type="entry name" value="GPCR_Rhodpsn_7TM"/>
</dbReference>
<dbReference type="AlphaFoldDB" id="A0A815AE24"/>
<evidence type="ECO:0000256" key="7">
    <source>
        <dbReference type="ARBA" id="ARBA00022837"/>
    </source>
</evidence>
<organism evidence="14 15">
    <name type="scientific">Adineta steineri</name>
    <dbReference type="NCBI Taxonomy" id="433720"/>
    <lineage>
        <taxon>Eukaryota</taxon>
        <taxon>Metazoa</taxon>
        <taxon>Spiralia</taxon>
        <taxon>Gnathifera</taxon>
        <taxon>Rotifera</taxon>
        <taxon>Eurotatoria</taxon>
        <taxon>Bdelloidea</taxon>
        <taxon>Adinetida</taxon>
        <taxon>Adinetidae</taxon>
        <taxon>Adineta</taxon>
    </lineage>
</organism>
<feature type="domain" description="EF-hand" evidence="12">
    <location>
        <begin position="180"/>
        <end position="215"/>
    </location>
</feature>
<dbReference type="SUPFAM" id="SSF47473">
    <property type="entry name" value="EF-hand"/>
    <property type="match status" value="1"/>
</dbReference>
<keyword evidence="5" id="KW-0479">Metal-binding</keyword>
<dbReference type="PROSITE" id="PS00018">
    <property type="entry name" value="EF_HAND_1"/>
    <property type="match status" value="1"/>
</dbReference>
<proteinExistence type="inferred from homology"/>
<feature type="transmembrane region" description="Helical" evidence="11">
    <location>
        <begin position="49"/>
        <end position="73"/>
    </location>
</feature>
<evidence type="ECO:0000256" key="10">
    <source>
        <dbReference type="ARBA" id="ARBA00023288"/>
    </source>
</evidence>
<dbReference type="InterPro" id="IPR018247">
    <property type="entry name" value="EF_Hand_1_Ca_BS"/>
</dbReference>
<sequence>MSLVVTLTNIYYEIIRYGMTFIFTCGVIGSILNIILFSRRKLRQISCCTYFLAASFNSLISLLFGLIPTFYLLNNVYPGSYSLIFCKVQGYITHTSPQMMRVYLVLACFDRYALSSSNANIRKFSRVIVARRSIPIVIISCYLIAIHLIIYLDIVNNACGLFNSSALIYDIIYTIATISFIMPLLINVFAVFDTNHDGTIDFSEFVLAEAIGNKKDPDSALELSFALLDTSGDALVSYDEIADFMEKGIKLGLTKEEAAAIDPKEIATEIYATFGIDKAQKLNKQQFIDGCKKNSLLAEVFGSS</sequence>
<dbReference type="PROSITE" id="PS50262">
    <property type="entry name" value="G_PROTEIN_RECEP_F1_2"/>
    <property type="match status" value="1"/>
</dbReference>
<feature type="transmembrane region" description="Helical" evidence="11">
    <location>
        <begin position="14"/>
        <end position="37"/>
    </location>
</feature>
<evidence type="ECO:0000313" key="14">
    <source>
        <dbReference type="EMBL" id="CAF1254652.1"/>
    </source>
</evidence>
<evidence type="ECO:0000259" key="13">
    <source>
        <dbReference type="PROSITE" id="PS50262"/>
    </source>
</evidence>
<keyword evidence="3 11" id="KW-0812">Transmembrane</keyword>
<gene>
    <name evidence="14" type="ORF">JYZ213_LOCUS29809</name>
</gene>
<comment type="subcellular location">
    <subcellularLocation>
        <location evidence="1">Membrane</location>
    </subcellularLocation>
</comment>
<dbReference type="InterPro" id="IPR011992">
    <property type="entry name" value="EF-hand-dom_pair"/>
</dbReference>
<evidence type="ECO:0000259" key="12">
    <source>
        <dbReference type="PROSITE" id="PS50222"/>
    </source>
</evidence>
<keyword evidence="8 11" id="KW-1133">Transmembrane helix</keyword>
<dbReference type="Gene3D" id="1.10.238.10">
    <property type="entry name" value="EF-hand"/>
    <property type="match status" value="1"/>
</dbReference>
<feature type="transmembrane region" description="Helical" evidence="11">
    <location>
        <begin position="171"/>
        <end position="192"/>
    </location>
</feature>
<evidence type="ECO:0000256" key="8">
    <source>
        <dbReference type="ARBA" id="ARBA00022989"/>
    </source>
</evidence>
<evidence type="ECO:0000256" key="4">
    <source>
        <dbReference type="ARBA" id="ARBA00022707"/>
    </source>
</evidence>
<feature type="transmembrane region" description="Helical" evidence="11">
    <location>
        <begin position="133"/>
        <end position="151"/>
    </location>
</feature>
<evidence type="ECO:0000256" key="9">
    <source>
        <dbReference type="ARBA" id="ARBA00023136"/>
    </source>
</evidence>
<evidence type="ECO:0000256" key="2">
    <source>
        <dbReference type="ARBA" id="ARBA00006049"/>
    </source>
</evidence>
<evidence type="ECO:0000256" key="5">
    <source>
        <dbReference type="ARBA" id="ARBA00022723"/>
    </source>
</evidence>
<dbReference type="Proteomes" id="UP000663845">
    <property type="component" value="Unassembled WGS sequence"/>
</dbReference>
<evidence type="ECO:0000256" key="6">
    <source>
        <dbReference type="ARBA" id="ARBA00022737"/>
    </source>
</evidence>
<dbReference type="InterPro" id="IPR002048">
    <property type="entry name" value="EF_hand_dom"/>
</dbReference>
<dbReference type="Gene3D" id="1.20.1070.10">
    <property type="entry name" value="Rhodopsin 7-helix transmembrane proteins"/>
    <property type="match status" value="1"/>
</dbReference>